<dbReference type="PANTHER" id="PTHR45641:SF19">
    <property type="entry name" value="NEPHROCYSTIN-3"/>
    <property type="match status" value="1"/>
</dbReference>
<dbReference type="Pfam" id="PF13424">
    <property type="entry name" value="TPR_12"/>
    <property type="match status" value="1"/>
</dbReference>
<name>A0AA88Y7W6_PINIB</name>
<sequence>MDIQHKFVGRESILEKIIEKWPDTQLFEIYGMRSVGKSRLANHLLKQLKELKLMTTNAEALICFNLERQNFRKLFKDVLYATDETYPMFIHLAMSATENILHYFIGSEGLCFFDQCLTLTQNFKRKLDEAYIHTAYGSAFTNVIGNLVKGEKHYREALGILLKTKTRDYHMAEAYQRIGWNLGIQGKYFDALGTYFKGDFKEAEKLHFENLRRRRLVYKTDNHPYIGSVMNNIGLMYQRMGHMEKAFEYFRNWLDIKVANHANEKAIILSQKNVANCLSRMGRYDEAMQEMNKAMQMLEKFPGRYVEVRAIAIDGKARIYMHKRDFHRAIHMLKQAIEIRKDLSPENINTVENIVLYAKACFHLAKYSEAKENIEKVLEMQPRLSKTHPREFCVIECVKLGVEFYSRSTDSESLERMFGLGIEELDRLYREFEKHEIEERCEYVRKEKPTLEEEYKKAKEMSAE</sequence>
<keyword evidence="5" id="KW-1185">Reference proteome</keyword>
<dbReference type="InterPro" id="IPR019734">
    <property type="entry name" value="TPR_rpt"/>
</dbReference>
<keyword evidence="2 3" id="KW-0802">TPR repeat</keyword>
<dbReference type="Proteomes" id="UP001186944">
    <property type="component" value="Unassembled WGS sequence"/>
</dbReference>
<evidence type="ECO:0008006" key="6">
    <source>
        <dbReference type="Google" id="ProtNLM"/>
    </source>
</evidence>
<dbReference type="SUPFAM" id="SSF48452">
    <property type="entry name" value="TPR-like"/>
    <property type="match status" value="1"/>
</dbReference>
<dbReference type="PROSITE" id="PS50005">
    <property type="entry name" value="TPR"/>
    <property type="match status" value="1"/>
</dbReference>
<keyword evidence="1" id="KW-0677">Repeat</keyword>
<gene>
    <name evidence="4" type="ORF">FSP39_006518</name>
</gene>
<dbReference type="AlphaFoldDB" id="A0AA88Y7W6"/>
<dbReference type="Gene3D" id="3.40.50.300">
    <property type="entry name" value="P-loop containing nucleotide triphosphate hydrolases"/>
    <property type="match status" value="1"/>
</dbReference>
<evidence type="ECO:0000313" key="4">
    <source>
        <dbReference type="EMBL" id="KAK3097120.1"/>
    </source>
</evidence>
<accession>A0AA88Y7W6</accession>
<dbReference type="EMBL" id="VSWD01000007">
    <property type="protein sequence ID" value="KAK3097120.1"/>
    <property type="molecule type" value="Genomic_DNA"/>
</dbReference>
<evidence type="ECO:0000256" key="3">
    <source>
        <dbReference type="PROSITE-ProRule" id="PRU00339"/>
    </source>
</evidence>
<dbReference type="SUPFAM" id="SSF52540">
    <property type="entry name" value="P-loop containing nucleoside triphosphate hydrolases"/>
    <property type="match status" value="1"/>
</dbReference>
<organism evidence="4 5">
    <name type="scientific">Pinctada imbricata</name>
    <name type="common">Atlantic pearl-oyster</name>
    <name type="synonym">Pinctada martensii</name>
    <dbReference type="NCBI Taxonomy" id="66713"/>
    <lineage>
        <taxon>Eukaryota</taxon>
        <taxon>Metazoa</taxon>
        <taxon>Spiralia</taxon>
        <taxon>Lophotrochozoa</taxon>
        <taxon>Mollusca</taxon>
        <taxon>Bivalvia</taxon>
        <taxon>Autobranchia</taxon>
        <taxon>Pteriomorphia</taxon>
        <taxon>Pterioida</taxon>
        <taxon>Pterioidea</taxon>
        <taxon>Pteriidae</taxon>
        <taxon>Pinctada</taxon>
    </lineage>
</organism>
<dbReference type="PANTHER" id="PTHR45641">
    <property type="entry name" value="TETRATRICOPEPTIDE REPEAT PROTEIN (AFU_ORTHOLOGUE AFUA_6G03870)"/>
    <property type="match status" value="1"/>
</dbReference>
<feature type="repeat" description="TPR" evidence="3">
    <location>
        <begin position="227"/>
        <end position="260"/>
    </location>
</feature>
<dbReference type="Pfam" id="PF13181">
    <property type="entry name" value="TPR_8"/>
    <property type="match status" value="2"/>
</dbReference>
<reference evidence="4" key="1">
    <citation type="submission" date="2019-08" db="EMBL/GenBank/DDBJ databases">
        <title>The improved chromosome-level genome for the pearl oyster Pinctada fucata martensii using PacBio sequencing and Hi-C.</title>
        <authorList>
            <person name="Zheng Z."/>
        </authorList>
    </citation>
    <scope>NUCLEOTIDE SEQUENCE</scope>
    <source>
        <strain evidence="4">ZZ-2019</strain>
        <tissue evidence="4">Adductor muscle</tissue>
    </source>
</reference>
<dbReference type="Gene3D" id="1.25.40.10">
    <property type="entry name" value="Tetratricopeptide repeat domain"/>
    <property type="match status" value="2"/>
</dbReference>
<evidence type="ECO:0000313" key="5">
    <source>
        <dbReference type="Proteomes" id="UP001186944"/>
    </source>
</evidence>
<comment type="caution">
    <text evidence="4">The sequence shown here is derived from an EMBL/GenBank/DDBJ whole genome shotgun (WGS) entry which is preliminary data.</text>
</comment>
<protein>
    <recommendedName>
        <fullName evidence="6">Tetratricopeptide repeat protein</fullName>
    </recommendedName>
</protein>
<proteinExistence type="predicted"/>
<dbReference type="InterPro" id="IPR027417">
    <property type="entry name" value="P-loop_NTPase"/>
</dbReference>
<dbReference type="SMART" id="SM00028">
    <property type="entry name" value="TPR"/>
    <property type="match status" value="4"/>
</dbReference>
<evidence type="ECO:0000256" key="1">
    <source>
        <dbReference type="ARBA" id="ARBA00022737"/>
    </source>
</evidence>
<evidence type="ECO:0000256" key="2">
    <source>
        <dbReference type="ARBA" id="ARBA00022803"/>
    </source>
</evidence>
<dbReference type="InterPro" id="IPR011990">
    <property type="entry name" value="TPR-like_helical_dom_sf"/>
</dbReference>